<name>A0ABX3WBY0_9NEIS</name>
<reference evidence="1 2" key="1">
    <citation type="submission" date="2017-01" db="EMBL/GenBank/DDBJ databases">
        <authorList>
            <person name="Wolfgang W.J."/>
            <person name="Cole J."/>
            <person name="Wroblewski D."/>
            <person name="Mcginnis J."/>
            <person name="Musser K.A."/>
        </authorList>
    </citation>
    <scope>NUCLEOTIDE SEQUENCE [LARGE SCALE GENOMIC DNA]</scope>
    <source>
        <strain evidence="1 2">DSM 21643</strain>
    </source>
</reference>
<gene>
    <name evidence="1" type="ORF">BWD10_10330</name>
</gene>
<evidence type="ECO:0000313" key="1">
    <source>
        <dbReference type="EMBL" id="OSI09311.1"/>
    </source>
</evidence>
<dbReference type="EMBL" id="MTBM01000015">
    <property type="protein sequence ID" value="OSI09311.1"/>
    <property type="molecule type" value="Genomic_DNA"/>
</dbReference>
<accession>A0ABX3WBY0</accession>
<dbReference type="Proteomes" id="UP000193466">
    <property type="component" value="Unassembled WGS sequence"/>
</dbReference>
<protein>
    <submittedName>
        <fullName evidence="1">Uncharacterized protein</fullName>
    </submittedName>
</protein>
<organism evidence="1 2">
    <name type="scientific">Neisseria zoodegmatis</name>
    <dbReference type="NCBI Taxonomy" id="326523"/>
    <lineage>
        <taxon>Bacteria</taxon>
        <taxon>Pseudomonadati</taxon>
        <taxon>Pseudomonadota</taxon>
        <taxon>Betaproteobacteria</taxon>
        <taxon>Neisseriales</taxon>
        <taxon>Neisseriaceae</taxon>
        <taxon>Neisseria</taxon>
    </lineage>
</organism>
<sequence>MLLKNGCCCVSSEETELYTPARTPVNNHNAKNHNGNHISLFIMGIILDNFTQRLHKTANF</sequence>
<proteinExistence type="predicted"/>
<evidence type="ECO:0000313" key="2">
    <source>
        <dbReference type="Proteomes" id="UP000193466"/>
    </source>
</evidence>
<keyword evidence="2" id="KW-1185">Reference proteome</keyword>
<comment type="caution">
    <text evidence="1">The sequence shown here is derived from an EMBL/GenBank/DDBJ whole genome shotgun (WGS) entry which is preliminary data.</text>
</comment>